<gene>
    <name evidence="2" type="ORF">PVK06_029820</name>
</gene>
<keyword evidence="1" id="KW-0175">Coiled coil</keyword>
<sequence>MREENEELYRQNSELVGQLRAAEVKNDELSQEVAVEKERKEALDANMKKMDEEYKATINRIAVEHKVAMARSEQKQTKALEERKNLENLSNIAQELKSNILLYAQVMGGPFDARRVDLDALYDVDMNQLGFDIHFPSRAVWDKFGSKWRKSKDFFLNEDPNETNVAHTNNNEADGDPAKVNFAPANGNGNFEVVGKEREDVIPSDHRGLMIFLK</sequence>
<proteinExistence type="predicted"/>
<protein>
    <submittedName>
        <fullName evidence="2">Uncharacterized protein</fullName>
    </submittedName>
</protein>
<reference evidence="2 3" key="1">
    <citation type="submission" date="2023-03" db="EMBL/GenBank/DDBJ databases">
        <title>WGS of Gossypium arboreum.</title>
        <authorList>
            <person name="Yu D."/>
        </authorList>
    </citation>
    <scope>NUCLEOTIDE SEQUENCE [LARGE SCALE GENOMIC DNA]</scope>
    <source>
        <tissue evidence="2">Leaf</tissue>
    </source>
</reference>
<evidence type="ECO:0000313" key="3">
    <source>
        <dbReference type="Proteomes" id="UP001358586"/>
    </source>
</evidence>
<feature type="coiled-coil region" evidence="1">
    <location>
        <begin position="5"/>
        <end position="99"/>
    </location>
</feature>
<name>A0ABR0NLL8_GOSAR</name>
<comment type="caution">
    <text evidence="2">The sequence shown here is derived from an EMBL/GenBank/DDBJ whole genome shotgun (WGS) entry which is preliminary data.</text>
</comment>
<dbReference type="Proteomes" id="UP001358586">
    <property type="component" value="Chromosome 9"/>
</dbReference>
<evidence type="ECO:0000313" key="2">
    <source>
        <dbReference type="EMBL" id="KAK5802235.1"/>
    </source>
</evidence>
<evidence type="ECO:0000256" key="1">
    <source>
        <dbReference type="SAM" id="Coils"/>
    </source>
</evidence>
<organism evidence="2 3">
    <name type="scientific">Gossypium arboreum</name>
    <name type="common">Tree cotton</name>
    <name type="synonym">Gossypium nanking</name>
    <dbReference type="NCBI Taxonomy" id="29729"/>
    <lineage>
        <taxon>Eukaryota</taxon>
        <taxon>Viridiplantae</taxon>
        <taxon>Streptophyta</taxon>
        <taxon>Embryophyta</taxon>
        <taxon>Tracheophyta</taxon>
        <taxon>Spermatophyta</taxon>
        <taxon>Magnoliopsida</taxon>
        <taxon>eudicotyledons</taxon>
        <taxon>Gunneridae</taxon>
        <taxon>Pentapetalae</taxon>
        <taxon>rosids</taxon>
        <taxon>malvids</taxon>
        <taxon>Malvales</taxon>
        <taxon>Malvaceae</taxon>
        <taxon>Malvoideae</taxon>
        <taxon>Gossypium</taxon>
    </lineage>
</organism>
<dbReference type="EMBL" id="JARKNE010000009">
    <property type="protein sequence ID" value="KAK5802235.1"/>
    <property type="molecule type" value="Genomic_DNA"/>
</dbReference>
<keyword evidence="3" id="KW-1185">Reference proteome</keyword>
<accession>A0ABR0NLL8</accession>